<keyword evidence="3" id="KW-0997">Cell inner membrane</keyword>
<dbReference type="EMBL" id="LNKA01000001">
    <property type="protein sequence ID" value="KTC65445.1"/>
    <property type="molecule type" value="Genomic_DNA"/>
</dbReference>
<evidence type="ECO:0000256" key="6">
    <source>
        <dbReference type="ARBA" id="ARBA00023136"/>
    </source>
</evidence>
<dbReference type="PANTHER" id="PTHR47529">
    <property type="entry name" value="PEPTIDYL-PROLYL CIS-TRANS ISOMERASE D"/>
    <property type="match status" value="1"/>
</dbReference>
<evidence type="ECO:0000256" key="7">
    <source>
        <dbReference type="ARBA" id="ARBA00023186"/>
    </source>
</evidence>
<dbReference type="SUPFAM" id="SSF109998">
    <property type="entry name" value="Triger factor/SurA peptide-binding domain-like"/>
    <property type="match status" value="1"/>
</dbReference>
<keyword evidence="6 12" id="KW-0472">Membrane</keyword>
<dbReference type="KEGG" id="ladl:NCTC12735_00347"/>
<evidence type="ECO:0000313" key="15">
    <source>
        <dbReference type="EMBL" id="VEH84734.1"/>
    </source>
</evidence>
<evidence type="ECO:0000256" key="9">
    <source>
        <dbReference type="ARBA" id="ARBA00040743"/>
    </source>
</evidence>
<reference evidence="15 17" key="2">
    <citation type="submission" date="2018-12" db="EMBL/GenBank/DDBJ databases">
        <authorList>
            <consortium name="Pathogen Informatics"/>
        </authorList>
    </citation>
    <scope>NUCLEOTIDE SEQUENCE [LARGE SCALE GENOMIC DNA]</scope>
    <source>
        <strain evidence="15 17">NCTC12735</strain>
        <plasmid evidence="17">9</plasmid>
    </source>
</reference>
<evidence type="ECO:0000313" key="16">
    <source>
        <dbReference type="Proteomes" id="UP000054859"/>
    </source>
</evidence>
<dbReference type="Proteomes" id="UP000054859">
    <property type="component" value="Unassembled WGS sequence"/>
</dbReference>
<geneLocation type="plasmid" evidence="15 17">
    <name>9</name>
</geneLocation>
<dbReference type="EMBL" id="LR134418">
    <property type="protein sequence ID" value="VEH84734.1"/>
    <property type="molecule type" value="Genomic_DNA"/>
</dbReference>
<dbReference type="GO" id="GO:0003755">
    <property type="term" value="F:peptidyl-prolyl cis-trans isomerase activity"/>
    <property type="evidence" value="ECO:0007669"/>
    <property type="project" value="UniProtKB-KW"/>
</dbReference>
<dbReference type="Pfam" id="PF00639">
    <property type="entry name" value="Rotamase"/>
    <property type="match status" value="1"/>
</dbReference>
<keyword evidence="11" id="KW-0697">Rotamase</keyword>
<evidence type="ECO:0000256" key="10">
    <source>
        <dbReference type="ARBA" id="ARBA00042775"/>
    </source>
</evidence>
<dbReference type="Pfam" id="PF13624">
    <property type="entry name" value="SurA_N_3"/>
    <property type="match status" value="1"/>
</dbReference>
<evidence type="ECO:0000256" key="12">
    <source>
        <dbReference type="SAM" id="Phobius"/>
    </source>
</evidence>
<keyword evidence="5 12" id="KW-1133">Transmembrane helix</keyword>
<dbReference type="AlphaFoldDB" id="A0A0W0R2Z8"/>
<evidence type="ECO:0000256" key="8">
    <source>
        <dbReference type="ARBA" id="ARBA00038408"/>
    </source>
</evidence>
<evidence type="ECO:0000313" key="14">
    <source>
        <dbReference type="EMBL" id="KTC65445.1"/>
    </source>
</evidence>
<dbReference type="InterPro" id="IPR027304">
    <property type="entry name" value="Trigger_fact/SurA_dom_sf"/>
</dbReference>
<keyword evidence="11 14" id="KW-0413">Isomerase</keyword>
<keyword evidence="2" id="KW-1003">Cell membrane</keyword>
<dbReference type="PANTHER" id="PTHR47529:SF1">
    <property type="entry name" value="PERIPLASMIC CHAPERONE PPID"/>
    <property type="match status" value="1"/>
</dbReference>
<keyword evidence="4 12" id="KW-0812">Transmembrane</keyword>
<reference evidence="14 16" key="1">
    <citation type="submission" date="2015-11" db="EMBL/GenBank/DDBJ databases">
        <title>Identification of large and diverse effector repertoires of 38 Legionella species.</title>
        <authorList>
            <person name="Burstein D."/>
            <person name="Amaro F."/>
            <person name="Zusman T."/>
            <person name="Lifshitz Z."/>
            <person name="Cohen O."/>
            <person name="Gilbert J.A."/>
            <person name="Pupko T."/>
            <person name="Shuman H.A."/>
            <person name="Segal G."/>
        </authorList>
    </citation>
    <scope>NUCLEOTIDE SEQUENCE [LARGE SCALE GENOMIC DNA]</scope>
    <source>
        <strain evidence="14 16">1762-AUS-E</strain>
    </source>
</reference>
<accession>A0A0W0R2Z8</accession>
<feature type="transmembrane region" description="Helical" evidence="12">
    <location>
        <begin position="12"/>
        <end position="34"/>
    </location>
</feature>
<evidence type="ECO:0000256" key="4">
    <source>
        <dbReference type="ARBA" id="ARBA00022692"/>
    </source>
</evidence>
<keyword evidence="16" id="KW-1185">Reference proteome</keyword>
<evidence type="ECO:0000259" key="13">
    <source>
        <dbReference type="PROSITE" id="PS50198"/>
    </source>
</evidence>
<evidence type="ECO:0000256" key="11">
    <source>
        <dbReference type="PROSITE-ProRule" id="PRU00278"/>
    </source>
</evidence>
<comment type="subcellular location">
    <subcellularLocation>
        <location evidence="1">Cell inner membrane</location>
        <topology evidence="1">Single-pass type II membrane protein</topology>
        <orientation evidence="1">Periplasmic side</orientation>
    </subcellularLocation>
</comment>
<proteinExistence type="inferred from homology"/>
<evidence type="ECO:0000256" key="2">
    <source>
        <dbReference type="ARBA" id="ARBA00022475"/>
    </source>
</evidence>
<dbReference type="PROSITE" id="PS50198">
    <property type="entry name" value="PPIC_PPIASE_2"/>
    <property type="match status" value="1"/>
</dbReference>
<feature type="domain" description="PpiC" evidence="13">
    <location>
        <begin position="261"/>
        <end position="363"/>
    </location>
</feature>
<gene>
    <name evidence="14" type="primary">surA_1</name>
    <name evidence="15" type="synonym">surA_2</name>
    <name evidence="14" type="ORF">Lade_0103</name>
    <name evidence="15" type="ORF">NCTC12735_00347</name>
</gene>
<dbReference type="Gene3D" id="1.10.4030.10">
    <property type="entry name" value="Porin chaperone SurA, peptide-binding domain"/>
    <property type="match status" value="1"/>
</dbReference>
<sequence length="626" mass="70581">MLQKLNERIQGVVAWVVIILIAVTFTLFGIDYYMQSRQNSNTQIEVNGQAISKDSFELQYRRTRQMRDPAQITAANENNLKNQVLDNMVATTVSLQAARANGFEVSPNQADAAIFGIPQFQEDGHFSADRYQQALSGAFYTPETFQKEIQQGMLLNQQRFAFIGTAFALPSEIKRFVRLYLQTRDYSYLTIPAFPFIKQVSVSEEEIKDYYVKNKQEFLTPEMVSVDYVSLSMQGLRAKLSVTDEQINRYYEENQSNYLTPAQWQVAHILFSTPVNASPEEQAKAKEKADKVFEELQKDPGVFEEKVLALSDDKISARNKGILPWITAGQSEFDKVLLDLTKPGEISTPVKSQHGYEIFKVVDYKPAVVKPLAEVQDQIKDELLNELAQTQYSQALEQMADLSYQSPDSLTPVAEALNLIIEHSQPFSREGGENEFTKNKQVINAAFSQDVLEMGNNSAPIQVDNDNVVVLRVNRHVPVTEKSLPEVNAAIFDLLAKQKAALAAKKVGEEWLKAGNDPATREKIIAENNLQWREVTKSSREGVDHEIEMINELAFNLPRAGETAGSNLDNGDYVIVQLRQINDGQVENLDDEQKASITQQIEATYGILDYDLYIHSLIAKAKIDKP</sequence>
<keyword evidence="7" id="KW-0143">Chaperone</keyword>
<dbReference type="SUPFAM" id="SSF54534">
    <property type="entry name" value="FKBP-like"/>
    <property type="match status" value="1"/>
</dbReference>
<dbReference type="OrthoDB" id="9812372at2"/>
<dbReference type="PATRIC" id="fig|45056.6.peg.106"/>
<dbReference type="GO" id="GO:0005886">
    <property type="term" value="C:plasma membrane"/>
    <property type="evidence" value="ECO:0007669"/>
    <property type="project" value="UniProtKB-SubCell"/>
</dbReference>
<dbReference type="InterPro" id="IPR046357">
    <property type="entry name" value="PPIase_dom_sf"/>
</dbReference>
<evidence type="ECO:0000313" key="17">
    <source>
        <dbReference type="Proteomes" id="UP000281170"/>
    </source>
</evidence>
<dbReference type="Gene3D" id="3.10.50.40">
    <property type="match status" value="1"/>
</dbReference>
<keyword evidence="15" id="KW-0614">Plasmid</keyword>
<dbReference type="STRING" id="45056.Lade_0103"/>
<name>A0A0W0R2Z8_9GAMM</name>
<comment type="similarity">
    <text evidence="8">Belongs to the PpiD chaperone family.</text>
</comment>
<protein>
    <recommendedName>
        <fullName evidence="9">Periplasmic chaperone PpiD</fullName>
    </recommendedName>
    <alternativeName>
        <fullName evidence="10">Periplasmic folding chaperone</fullName>
    </alternativeName>
</protein>
<organism evidence="14 16">
    <name type="scientific">Legionella adelaidensis</name>
    <dbReference type="NCBI Taxonomy" id="45056"/>
    <lineage>
        <taxon>Bacteria</taxon>
        <taxon>Pseudomonadati</taxon>
        <taxon>Pseudomonadota</taxon>
        <taxon>Gammaproteobacteria</taxon>
        <taxon>Legionellales</taxon>
        <taxon>Legionellaceae</taxon>
        <taxon>Legionella</taxon>
    </lineage>
</organism>
<dbReference type="RefSeq" id="WP_058461208.1">
    <property type="nucleotide sequence ID" value="NZ_CAAAHS010000003.1"/>
</dbReference>
<dbReference type="InterPro" id="IPR000297">
    <property type="entry name" value="PPIase_PpiC"/>
</dbReference>
<evidence type="ECO:0000256" key="3">
    <source>
        <dbReference type="ARBA" id="ARBA00022519"/>
    </source>
</evidence>
<dbReference type="InterPro" id="IPR052029">
    <property type="entry name" value="PpiD_chaperone"/>
</dbReference>
<evidence type="ECO:0000256" key="1">
    <source>
        <dbReference type="ARBA" id="ARBA00004382"/>
    </source>
</evidence>
<evidence type="ECO:0000256" key="5">
    <source>
        <dbReference type="ARBA" id="ARBA00022989"/>
    </source>
</evidence>
<dbReference type="Proteomes" id="UP000281170">
    <property type="component" value="Plasmid 9"/>
</dbReference>